<dbReference type="InterPro" id="IPR045651">
    <property type="entry name" value="DUF6398"/>
</dbReference>
<dbReference type="Proteomes" id="UP000184671">
    <property type="component" value="Unassembled WGS sequence"/>
</dbReference>
<sequence>MIQGHYNKSYWLVVLARHDARPGDLDQLIRDVWVECCGHLSSFLIEEVTYESDAECSTDAMDIPLSHVLTRDSTFSYDYDFGSTTSLDLKVIGETPVAPRDSRLCLIARNDRPAISCDRCGDTAEFTRDDLEEEDPRYYCRKCLQSVDPEHEWVDIIANSPRNGICGYADDPIAALRWYPPGWSAGEIAPEEPDETAVDAEVESSALAAVVQDIGPGINAFVEAEDAAYGERAACMAGESVGAFCMFMYDHYGLKIEAWNVRSVQECLVEDLAQNPTFPDDWPEKAVPILSRFLIHMEASGRLANAQELITAMKEVEPAFQEVATSPEKSQALFKQILMSARGAGIDIDDLNAFLNFAMREIIRLTGIDPDNEEIWKEISNQIRNEPLVLDVNELRTTTIFTLCEEFCDRFEDGAILDHCRETIEKLHNHPATPLVRGDAALWGAAIVYAACQNANLIRPGKGGSPITKEISFFFGIERSSIRNKVTTLKKYLSGR</sequence>
<feature type="domain" description="DUF6398" evidence="1">
    <location>
        <begin position="400"/>
        <end position="493"/>
    </location>
</feature>
<reference evidence="2 3" key="1">
    <citation type="submission" date="2016-08" db="EMBL/GenBank/DDBJ databases">
        <authorList>
            <person name="Seilhamer J.J."/>
        </authorList>
    </citation>
    <scope>NUCLEOTIDE SEQUENCE [LARGE SCALE GENOMIC DNA]</scope>
    <source>
        <strain evidence="2">L21-II-0</strain>
    </source>
</reference>
<dbReference type="SUPFAM" id="SSF159941">
    <property type="entry name" value="MM3350-like"/>
    <property type="match status" value="1"/>
</dbReference>
<gene>
    <name evidence="2" type="ORF">L21_2256</name>
</gene>
<protein>
    <recommendedName>
        <fullName evidence="1">DUF6398 domain-containing protein</fullName>
    </recommendedName>
</protein>
<name>A0A1M4MNC1_9EURY</name>
<proteinExistence type="predicted"/>
<dbReference type="EMBL" id="FMID01000055">
    <property type="protein sequence ID" value="SCL76330.1"/>
    <property type="molecule type" value="Genomic_DNA"/>
</dbReference>
<accession>A0A1M4MNC1</accession>
<dbReference type="STRING" id="118126.L21_2256"/>
<dbReference type="InterPro" id="IPR024047">
    <property type="entry name" value="MM3350-like_sf"/>
</dbReference>
<dbReference type="Pfam" id="PF19935">
    <property type="entry name" value="DUF6398"/>
    <property type="match status" value="1"/>
</dbReference>
<organism evidence="2 3">
    <name type="scientific">Methanoculleus chikugoensis</name>
    <dbReference type="NCBI Taxonomy" id="118126"/>
    <lineage>
        <taxon>Archaea</taxon>
        <taxon>Methanobacteriati</taxon>
        <taxon>Methanobacteriota</taxon>
        <taxon>Stenosarchaea group</taxon>
        <taxon>Methanomicrobia</taxon>
        <taxon>Methanomicrobiales</taxon>
        <taxon>Methanomicrobiaceae</taxon>
        <taxon>Methanoculleus</taxon>
    </lineage>
</organism>
<evidence type="ECO:0000259" key="1">
    <source>
        <dbReference type="Pfam" id="PF19935"/>
    </source>
</evidence>
<dbReference type="AlphaFoldDB" id="A0A1M4MNC1"/>
<evidence type="ECO:0000313" key="2">
    <source>
        <dbReference type="EMBL" id="SCL76330.1"/>
    </source>
</evidence>
<evidence type="ECO:0000313" key="3">
    <source>
        <dbReference type="Proteomes" id="UP000184671"/>
    </source>
</evidence>